<dbReference type="AlphaFoldDB" id="A0A918HTC0"/>
<dbReference type="Proteomes" id="UP000646776">
    <property type="component" value="Unassembled WGS sequence"/>
</dbReference>
<name>A0A918HTC0_9ACTN</name>
<dbReference type="Gene3D" id="3.30.470.30">
    <property type="entry name" value="DNA ligase/mRNA capping enzyme"/>
    <property type="match status" value="1"/>
</dbReference>
<dbReference type="SUPFAM" id="SSF56091">
    <property type="entry name" value="DNA ligase/mRNA capping enzyme, catalytic domain"/>
    <property type="match status" value="1"/>
</dbReference>
<protein>
    <submittedName>
        <fullName evidence="1">Uncharacterized protein</fullName>
    </submittedName>
</protein>
<comment type="caution">
    <text evidence="1">The sequence shown here is derived from an EMBL/GenBank/DDBJ whole genome shotgun (WGS) entry which is preliminary data.</text>
</comment>
<organism evidence="1 2">
    <name type="scientific">Streptomyces phaeofaciens</name>
    <dbReference type="NCBI Taxonomy" id="68254"/>
    <lineage>
        <taxon>Bacteria</taxon>
        <taxon>Bacillati</taxon>
        <taxon>Actinomycetota</taxon>
        <taxon>Actinomycetes</taxon>
        <taxon>Kitasatosporales</taxon>
        <taxon>Streptomycetaceae</taxon>
        <taxon>Streptomyces</taxon>
    </lineage>
</organism>
<evidence type="ECO:0000313" key="2">
    <source>
        <dbReference type="Proteomes" id="UP000646776"/>
    </source>
</evidence>
<proteinExistence type="predicted"/>
<keyword evidence="2" id="KW-1185">Reference proteome</keyword>
<accession>A0A918HTC0</accession>
<sequence>MCAWWKAWQVIWMLPDPILTTLTPQAGLKPGMRPSRKWEGFRALLAAEAGSVTLRSRRGTQVAAAFPGDHGRGGAAAGPDRA</sequence>
<gene>
    <name evidence="1" type="ORF">GCM10010226_92380</name>
</gene>
<dbReference type="EMBL" id="BMSA01000077">
    <property type="protein sequence ID" value="GGU01327.1"/>
    <property type="molecule type" value="Genomic_DNA"/>
</dbReference>
<reference evidence="1" key="2">
    <citation type="submission" date="2020-09" db="EMBL/GenBank/DDBJ databases">
        <authorList>
            <person name="Sun Q."/>
            <person name="Ohkuma M."/>
        </authorList>
    </citation>
    <scope>NUCLEOTIDE SEQUENCE</scope>
    <source>
        <strain evidence="1">JCM 4125</strain>
    </source>
</reference>
<evidence type="ECO:0000313" key="1">
    <source>
        <dbReference type="EMBL" id="GGU01327.1"/>
    </source>
</evidence>
<reference evidence="1" key="1">
    <citation type="journal article" date="2014" name="Int. J. Syst. Evol. Microbiol.">
        <title>Complete genome sequence of Corynebacterium casei LMG S-19264T (=DSM 44701T), isolated from a smear-ripened cheese.</title>
        <authorList>
            <consortium name="US DOE Joint Genome Institute (JGI-PGF)"/>
            <person name="Walter F."/>
            <person name="Albersmeier A."/>
            <person name="Kalinowski J."/>
            <person name="Ruckert C."/>
        </authorList>
    </citation>
    <scope>NUCLEOTIDE SEQUENCE</scope>
    <source>
        <strain evidence="1">JCM 4125</strain>
    </source>
</reference>